<dbReference type="EMBL" id="JAYFUL010000078">
    <property type="protein sequence ID" value="MEA5260963.1"/>
    <property type="molecule type" value="Genomic_DNA"/>
</dbReference>
<feature type="signal peptide" evidence="1">
    <location>
        <begin position="1"/>
        <end position="24"/>
    </location>
</feature>
<gene>
    <name evidence="2" type="ORF">VB264_24405</name>
</gene>
<evidence type="ECO:0000256" key="1">
    <source>
        <dbReference type="SAM" id="SignalP"/>
    </source>
</evidence>
<keyword evidence="3" id="KW-1185">Reference proteome</keyword>
<proteinExistence type="predicted"/>
<evidence type="ECO:0000313" key="2">
    <source>
        <dbReference type="EMBL" id="MEA5260963.1"/>
    </source>
</evidence>
<accession>A0ABU5QV19</accession>
<name>A0ABU5QV19_9BACT</name>
<organism evidence="2 3">
    <name type="scientific">Arcicella aquatica</name>
    <dbReference type="NCBI Taxonomy" id="217141"/>
    <lineage>
        <taxon>Bacteria</taxon>
        <taxon>Pseudomonadati</taxon>
        <taxon>Bacteroidota</taxon>
        <taxon>Cytophagia</taxon>
        <taxon>Cytophagales</taxon>
        <taxon>Flectobacillaceae</taxon>
        <taxon>Arcicella</taxon>
    </lineage>
</organism>
<feature type="chain" id="PRO_5047259463" evidence="1">
    <location>
        <begin position="25"/>
        <end position="117"/>
    </location>
</feature>
<comment type="caution">
    <text evidence="2">The sequence shown here is derived from an EMBL/GenBank/DDBJ whole genome shotgun (WGS) entry which is preliminary data.</text>
</comment>
<keyword evidence="1" id="KW-0732">Signal</keyword>
<reference evidence="2 3" key="1">
    <citation type="submission" date="2023-12" db="EMBL/GenBank/DDBJ databases">
        <title>Novel species of the genus Arcicella isolated from rivers.</title>
        <authorList>
            <person name="Lu H."/>
        </authorList>
    </citation>
    <scope>NUCLEOTIDE SEQUENCE [LARGE SCALE GENOMIC DNA]</scope>
    <source>
        <strain evidence="2 3">LMG 21963</strain>
    </source>
</reference>
<dbReference type="RefSeq" id="WP_323253949.1">
    <property type="nucleotide sequence ID" value="NZ_JAYFUL010000078.1"/>
</dbReference>
<dbReference type="Proteomes" id="UP001304671">
    <property type="component" value="Unassembled WGS sequence"/>
</dbReference>
<protein>
    <submittedName>
        <fullName evidence="2">Uncharacterized protein</fullName>
    </submittedName>
</protein>
<sequence length="117" mass="13373">MKNIKYILLFIACLSFFKVSQNYAKTDTGLSIHLSEYHKGNKCVSTKASSQVLEIDEEVDDESQEDESTKEIEHPLILDGFNFNKITNTPISNLSHYSTIQFRNTVSLFILLLQILI</sequence>
<evidence type="ECO:0000313" key="3">
    <source>
        <dbReference type="Proteomes" id="UP001304671"/>
    </source>
</evidence>